<feature type="transmembrane region" description="Helical" evidence="12">
    <location>
        <begin position="251"/>
        <end position="273"/>
    </location>
</feature>
<evidence type="ECO:0000256" key="8">
    <source>
        <dbReference type="ARBA" id="ARBA00023170"/>
    </source>
</evidence>
<keyword evidence="8 11" id="KW-0675">Receptor</keyword>
<evidence type="ECO:0000256" key="4">
    <source>
        <dbReference type="ARBA" id="ARBA00022989"/>
    </source>
</evidence>
<evidence type="ECO:0000256" key="7">
    <source>
        <dbReference type="ARBA" id="ARBA00023157"/>
    </source>
</evidence>
<dbReference type="SUPFAM" id="SSF81321">
    <property type="entry name" value="Family A G protein-coupled receptor-like"/>
    <property type="match status" value="1"/>
</dbReference>
<dbReference type="Proteomes" id="UP000265020">
    <property type="component" value="Unassembled WGS sequence"/>
</dbReference>
<keyword evidence="3 11" id="KW-0812">Transmembrane</keyword>
<dbReference type="PRINTS" id="PR00241">
    <property type="entry name" value="ANGIOTENSINR"/>
</dbReference>
<dbReference type="Pfam" id="PF00001">
    <property type="entry name" value="7tm_1"/>
    <property type="match status" value="1"/>
</dbReference>
<dbReference type="InterPro" id="IPR000276">
    <property type="entry name" value="GPCR_Rhodpsn"/>
</dbReference>
<keyword evidence="5 11" id="KW-0297">G-protein coupled receptor</keyword>
<keyword evidence="7" id="KW-1015">Disulfide bond</keyword>
<dbReference type="PROSITE" id="PS50262">
    <property type="entry name" value="G_PROTEIN_RECEP_F1_2"/>
    <property type="match status" value="1"/>
</dbReference>
<evidence type="ECO:0000256" key="2">
    <source>
        <dbReference type="ARBA" id="ARBA00022475"/>
    </source>
</evidence>
<keyword evidence="6 12" id="KW-0472">Membrane</keyword>
<dbReference type="GeneTree" id="ENSGT00950000183136"/>
<feature type="transmembrane region" description="Helical" evidence="12">
    <location>
        <begin position="122"/>
        <end position="145"/>
    </location>
</feature>
<keyword evidence="15" id="KW-1185">Reference proteome</keyword>
<feature type="transmembrane region" description="Helical" evidence="12">
    <location>
        <begin position="15"/>
        <end position="35"/>
    </location>
</feature>
<keyword evidence="2" id="KW-1003">Cell membrane</keyword>
<evidence type="ECO:0000256" key="1">
    <source>
        <dbReference type="ARBA" id="ARBA00004651"/>
    </source>
</evidence>
<protein>
    <recommendedName>
        <fullName evidence="13">G-protein coupled receptors family 1 profile domain-containing protein</fullName>
    </recommendedName>
</protein>
<dbReference type="Ensembl" id="ENSCVAT00000022042.1">
    <property type="protein sequence ID" value="ENSCVAP00000014266.1"/>
    <property type="gene ID" value="ENSCVAG00000016877.1"/>
</dbReference>
<dbReference type="PANTHER" id="PTHR24234">
    <property type="entry name" value="LYSOPHOSPHATIDIC ACID RECEPTOR 5/SPHINGOSYLPHOSPHORYLCHOLINE RECEPTOR"/>
    <property type="match status" value="1"/>
</dbReference>
<dbReference type="GO" id="GO:0005886">
    <property type="term" value="C:plasma membrane"/>
    <property type="evidence" value="ECO:0007669"/>
    <property type="project" value="UniProtKB-SubCell"/>
</dbReference>
<evidence type="ECO:0000256" key="5">
    <source>
        <dbReference type="ARBA" id="ARBA00023040"/>
    </source>
</evidence>
<dbReference type="OMA" id="VIMYNSF"/>
<organism evidence="14 15">
    <name type="scientific">Cyprinodon variegatus</name>
    <name type="common">Sheepshead minnow</name>
    <dbReference type="NCBI Taxonomy" id="28743"/>
    <lineage>
        <taxon>Eukaryota</taxon>
        <taxon>Metazoa</taxon>
        <taxon>Chordata</taxon>
        <taxon>Craniata</taxon>
        <taxon>Vertebrata</taxon>
        <taxon>Euteleostomi</taxon>
        <taxon>Actinopterygii</taxon>
        <taxon>Neopterygii</taxon>
        <taxon>Teleostei</taxon>
        <taxon>Neoteleostei</taxon>
        <taxon>Acanthomorphata</taxon>
        <taxon>Ovalentaria</taxon>
        <taxon>Atherinomorphae</taxon>
        <taxon>Cyprinodontiformes</taxon>
        <taxon>Cyprinodontidae</taxon>
        <taxon>Cyprinodon</taxon>
    </lineage>
</organism>
<accession>A0A3Q2D6L3</accession>
<evidence type="ECO:0000256" key="10">
    <source>
        <dbReference type="ARBA" id="ARBA00023224"/>
    </source>
</evidence>
<proteinExistence type="inferred from homology"/>
<evidence type="ECO:0000256" key="9">
    <source>
        <dbReference type="ARBA" id="ARBA00023180"/>
    </source>
</evidence>
<reference evidence="14" key="2">
    <citation type="submission" date="2025-09" db="UniProtKB">
        <authorList>
            <consortium name="Ensembl"/>
        </authorList>
    </citation>
    <scope>IDENTIFICATION</scope>
</reference>
<feature type="transmembrane region" description="Helical" evidence="12">
    <location>
        <begin position="90"/>
        <end position="110"/>
    </location>
</feature>
<dbReference type="PANTHER" id="PTHR24234:SF10">
    <property type="entry name" value="G-PROTEIN COUPLED RECEPTOR 4"/>
    <property type="match status" value="1"/>
</dbReference>
<comment type="similarity">
    <text evidence="11">Belongs to the G-protein coupled receptor 1 family.</text>
</comment>
<feature type="domain" description="G-protein coupled receptors family 1 profile" evidence="13">
    <location>
        <begin position="26"/>
        <end position="270"/>
    </location>
</feature>
<dbReference type="InterPro" id="IPR017452">
    <property type="entry name" value="GPCR_Rhodpsn_7TM"/>
</dbReference>
<dbReference type="AlphaFoldDB" id="A0A3Q2D6L3"/>
<evidence type="ECO:0000313" key="14">
    <source>
        <dbReference type="Ensembl" id="ENSCVAP00000014266.1"/>
    </source>
</evidence>
<name>A0A3Q2D6L3_CYPVA</name>
<evidence type="ECO:0000256" key="6">
    <source>
        <dbReference type="ARBA" id="ARBA00023136"/>
    </source>
</evidence>
<evidence type="ECO:0000256" key="11">
    <source>
        <dbReference type="RuleBase" id="RU000688"/>
    </source>
</evidence>
<evidence type="ECO:0000259" key="13">
    <source>
        <dbReference type="PROSITE" id="PS50262"/>
    </source>
</evidence>
<feature type="transmembrane region" description="Helical" evidence="12">
    <location>
        <begin position="211"/>
        <end position="231"/>
    </location>
</feature>
<sequence length="336" mass="38642">MASLLACNQQIYPTLYSLFFIVGFPANCLSLLIAWKLMLKGNNMAVYLVSLSVSDLLYTVTLPVWIGLALQWSISDAVCSGMYLIMYNSFYVGSGLLCCISVDRYLAVVYPLHFHWVHEVKAAAAFSSLVWIVEILVHLPLLHHVGELESFDVLCNQDVPMTYRYAHVALVRVVLGFLFPVVLMTVCYLLIMRSLRQSASILEEERRKVGLLLLFLLLTYILSFMPYQMVMFLRVVLEQRNCDWAQRFRDAYLVTVATTTLNSTLDPIIYCLINESAKREIRKLFTQWNHQRSSTIGLTSASTKFLRTLNRTITHDHYRIYLSKPSYFTQFTAVHL</sequence>
<keyword evidence="4 12" id="KW-1133">Transmembrane helix</keyword>
<feature type="transmembrane region" description="Helical" evidence="12">
    <location>
        <begin position="165"/>
        <end position="191"/>
    </location>
</feature>
<dbReference type="PRINTS" id="PR00237">
    <property type="entry name" value="GPCRRHODOPSN"/>
</dbReference>
<keyword evidence="9" id="KW-0325">Glycoprotein</keyword>
<keyword evidence="10 11" id="KW-0807">Transducer</keyword>
<dbReference type="PROSITE" id="PS00237">
    <property type="entry name" value="G_PROTEIN_RECEP_F1_1"/>
    <property type="match status" value="1"/>
</dbReference>
<dbReference type="Gene3D" id="1.20.1070.10">
    <property type="entry name" value="Rhodopsin 7-helix transmembrane proteins"/>
    <property type="match status" value="1"/>
</dbReference>
<dbReference type="GO" id="GO:0004930">
    <property type="term" value="F:G protein-coupled receptor activity"/>
    <property type="evidence" value="ECO:0007669"/>
    <property type="project" value="UniProtKB-KW"/>
</dbReference>
<dbReference type="InterPro" id="IPR000248">
    <property type="entry name" value="ATII_rcpt"/>
</dbReference>
<evidence type="ECO:0000256" key="3">
    <source>
        <dbReference type="ARBA" id="ARBA00022692"/>
    </source>
</evidence>
<evidence type="ECO:0000256" key="12">
    <source>
        <dbReference type="SAM" id="Phobius"/>
    </source>
</evidence>
<comment type="subcellular location">
    <subcellularLocation>
        <location evidence="1">Cell membrane</location>
        <topology evidence="1">Multi-pass membrane protein</topology>
    </subcellularLocation>
</comment>
<reference evidence="14" key="1">
    <citation type="submission" date="2025-08" db="UniProtKB">
        <authorList>
            <consortium name="Ensembl"/>
        </authorList>
    </citation>
    <scope>IDENTIFICATION</scope>
</reference>
<feature type="transmembrane region" description="Helical" evidence="12">
    <location>
        <begin position="47"/>
        <end position="70"/>
    </location>
</feature>
<evidence type="ECO:0000313" key="15">
    <source>
        <dbReference type="Proteomes" id="UP000265020"/>
    </source>
</evidence>